<dbReference type="InParanoid" id="A0A1W0VT55"/>
<protein>
    <submittedName>
        <fullName evidence="2">Uncharacterized protein</fullName>
    </submittedName>
</protein>
<evidence type="ECO:0000313" key="2">
    <source>
        <dbReference type="EMBL" id="OQU76469.1"/>
    </source>
</evidence>
<feature type="compositionally biased region" description="Basic and acidic residues" evidence="1">
    <location>
        <begin position="46"/>
        <end position="57"/>
    </location>
</feature>
<dbReference type="Proteomes" id="UP000000768">
    <property type="component" value="Chromosome 10"/>
</dbReference>
<feature type="region of interest" description="Disordered" evidence="1">
    <location>
        <begin position="151"/>
        <end position="175"/>
    </location>
</feature>
<dbReference type="EMBL" id="CM000769">
    <property type="protein sequence ID" value="OQU76469.1"/>
    <property type="molecule type" value="Genomic_DNA"/>
</dbReference>
<sequence>MTVLFGSKLVEVLGFKRSIETYIDVEIIRARDVTVKSARPLAQAQRNHDHLPRRDIRLPPQPPWNPLQPSRGAVEPLQPSHDSAPLLLQRSRGSDPAATSCSHRAAPTPQPPCSCASPLRVVSCCSDPLGCPPSSARCLRFNDCRARRISTLQPRPRPSSYTHPPTIAKRNGKQK</sequence>
<organism evidence="2 3">
    <name type="scientific">Sorghum bicolor</name>
    <name type="common">Sorghum</name>
    <name type="synonym">Sorghum vulgare</name>
    <dbReference type="NCBI Taxonomy" id="4558"/>
    <lineage>
        <taxon>Eukaryota</taxon>
        <taxon>Viridiplantae</taxon>
        <taxon>Streptophyta</taxon>
        <taxon>Embryophyta</taxon>
        <taxon>Tracheophyta</taxon>
        <taxon>Spermatophyta</taxon>
        <taxon>Magnoliopsida</taxon>
        <taxon>Liliopsida</taxon>
        <taxon>Poales</taxon>
        <taxon>Poaceae</taxon>
        <taxon>PACMAD clade</taxon>
        <taxon>Panicoideae</taxon>
        <taxon>Andropogonodae</taxon>
        <taxon>Andropogoneae</taxon>
        <taxon>Sorghinae</taxon>
        <taxon>Sorghum</taxon>
    </lineage>
</organism>
<proteinExistence type="predicted"/>
<feature type="region of interest" description="Disordered" evidence="1">
    <location>
        <begin position="39"/>
        <end position="108"/>
    </location>
</feature>
<evidence type="ECO:0000313" key="3">
    <source>
        <dbReference type="Proteomes" id="UP000000768"/>
    </source>
</evidence>
<reference evidence="2 3" key="1">
    <citation type="journal article" date="2009" name="Nature">
        <title>The Sorghum bicolor genome and the diversification of grasses.</title>
        <authorList>
            <person name="Paterson A.H."/>
            <person name="Bowers J.E."/>
            <person name="Bruggmann R."/>
            <person name="Dubchak I."/>
            <person name="Grimwood J."/>
            <person name="Gundlach H."/>
            <person name="Haberer G."/>
            <person name="Hellsten U."/>
            <person name="Mitros T."/>
            <person name="Poliakov A."/>
            <person name="Schmutz J."/>
            <person name="Spannagl M."/>
            <person name="Tang H."/>
            <person name="Wang X."/>
            <person name="Wicker T."/>
            <person name="Bharti A.K."/>
            <person name="Chapman J."/>
            <person name="Feltus F.A."/>
            <person name="Gowik U."/>
            <person name="Grigoriev I.V."/>
            <person name="Lyons E."/>
            <person name="Maher C.A."/>
            <person name="Martis M."/>
            <person name="Narechania A."/>
            <person name="Otillar R.P."/>
            <person name="Penning B.W."/>
            <person name="Salamov A.A."/>
            <person name="Wang Y."/>
            <person name="Zhang L."/>
            <person name="Carpita N.C."/>
            <person name="Freeling M."/>
            <person name="Gingle A.R."/>
            <person name="Hash C.T."/>
            <person name="Keller B."/>
            <person name="Klein P."/>
            <person name="Kresovich S."/>
            <person name="McCann M.C."/>
            <person name="Ming R."/>
            <person name="Peterson D.G."/>
            <person name="Mehboob-ur-Rahman"/>
            <person name="Ware D."/>
            <person name="Westhoff P."/>
            <person name="Mayer K.F."/>
            <person name="Messing J."/>
            <person name="Rokhsar D.S."/>
        </authorList>
    </citation>
    <scope>NUCLEOTIDE SEQUENCE [LARGE SCALE GENOMIC DNA]</scope>
    <source>
        <strain evidence="3">cv. BTx623</strain>
    </source>
</reference>
<accession>A0A1W0VT55</accession>
<dbReference type="Gramene" id="OQU76469">
    <property type="protein sequence ID" value="OQU76469"/>
    <property type="gene ID" value="SORBI_3010G149800"/>
</dbReference>
<gene>
    <name evidence="2" type="ORF">SORBI_3010G149800</name>
</gene>
<keyword evidence="3" id="KW-1185">Reference proteome</keyword>
<name>A0A1W0VT55_SORBI</name>
<dbReference type="AlphaFoldDB" id="A0A1W0VT55"/>
<reference evidence="3" key="2">
    <citation type="journal article" date="2018" name="Plant J.">
        <title>The Sorghum bicolor reference genome: improved assembly, gene annotations, a transcriptome atlas, and signatures of genome organization.</title>
        <authorList>
            <person name="McCormick R.F."/>
            <person name="Truong S.K."/>
            <person name="Sreedasyam A."/>
            <person name="Jenkins J."/>
            <person name="Shu S."/>
            <person name="Sims D."/>
            <person name="Kennedy M."/>
            <person name="Amirebrahimi M."/>
            <person name="Weers B.D."/>
            <person name="McKinley B."/>
            <person name="Mattison A."/>
            <person name="Morishige D.T."/>
            <person name="Grimwood J."/>
            <person name="Schmutz J."/>
            <person name="Mullet J.E."/>
        </authorList>
    </citation>
    <scope>NUCLEOTIDE SEQUENCE [LARGE SCALE GENOMIC DNA]</scope>
    <source>
        <strain evidence="3">cv. BTx623</strain>
    </source>
</reference>
<evidence type="ECO:0000256" key="1">
    <source>
        <dbReference type="SAM" id="MobiDB-lite"/>
    </source>
</evidence>